<evidence type="ECO:0000313" key="1">
    <source>
        <dbReference type="EMBL" id="AIF48141.1"/>
    </source>
</evidence>
<organism evidence="1 2">
    <name type="scientific">Dyella japonica A8</name>
    <dbReference type="NCBI Taxonomy" id="1217721"/>
    <lineage>
        <taxon>Bacteria</taxon>
        <taxon>Pseudomonadati</taxon>
        <taxon>Pseudomonadota</taxon>
        <taxon>Gammaproteobacteria</taxon>
        <taxon>Lysobacterales</taxon>
        <taxon>Rhodanobacteraceae</taxon>
        <taxon>Dyella</taxon>
    </lineage>
</organism>
<evidence type="ECO:0000313" key="2">
    <source>
        <dbReference type="Proteomes" id="UP000027987"/>
    </source>
</evidence>
<dbReference type="RefSeq" id="WP_019467616.1">
    <property type="nucleotide sequence ID" value="NZ_ALOY01000184.1"/>
</dbReference>
<sequence length="182" mass="20642">MERVAYFDEFEETQRSIAHIKESDSIRVHYSGNEIVVDFRKFPGPVALLLKHSFVRLLSPGSSQGTAASYLNFVSYLAPGEVEELALASPQTIASLWSRLLARDYPLNFDPALIKDYLDCFKSDASKAEVMDELESHYEDMDPEKRKARLEIMGLIANPQVFFDEFEDDSEYVADGSAADEW</sequence>
<dbReference type="Proteomes" id="UP000027987">
    <property type="component" value="Chromosome"/>
</dbReference>
<gene>
    <name evidence="1" type="ORF">HY57_13165</name>
</gene>
<dbReference type="EMBL" id="CP008884">
    <property type="protein sequence ID" value="AIF48141.1"/>
    <property type="molecule type" value="Genomic_DNA"/>
</dbReference>
<dbReference type="AlphaFoldDB" id="A0A075K1B9"/>
<dbReference type="KEGG" id="dja:HY57_13165"/>
<accession>A0A075K1B9</accession>
<proteinExistence type="predicted"/>
<dbReference type="OrthoDB" id="1340765at2"/>
<dbReference type="HOGENOM" id="CLU_1479833_0_0_6"/>
<keyword evidence="2" id="KW-1185">Reference proteome</keyword>
<name>A0A075K1B9_9GAMM</name>
<reference evidence="1 2" key="1">
    <citation type="submission" date="2014-07" db="EMBL/GenBank/DDBJ databases">
        <title>Complete Genome Sequence of Dyella japonica Strain A8 Isolated from Malaysian Tropical Soil.</title>
        <authorList>
            <person name="Hui R.K.H."/>
            <person name="Chen J.-W."/>
            <person name="Chan K.-G."/>
            <person name="Leung F.C.C."/>
        </authorList>
    </citation>
    <scope>NUCLEOTIDE SEQUENCE [LARGE SCALE GENOMIC DNA]</scope>
    <source>
        <strain evidence="1 2">A8</strain>
    </source>
</reference>
<protein>
    <submittedName>
        <fullName evidence="1">Uncharacterized protein</fullName>
    </submittedName>
</protein>
<dbReference type="PATRIC" id="fig|1217721.7.peg.2714"/>